<keyword evidence="2" id="KW-0399">Innate immunity</keyword>
<dbReference type="Gene3D" id="2.60.40.150">
    <property type="entry name" value="C2 domain"/>
    <property type="match status" value="1"/>
</dbReference>
<dbReference type="Ensembl" id="ENSPMAT00000005784.1">
    <property type="protein sequence ID" value="ENSPMAP00000005759.1"/>
    <property type="gene ID" value="ENSPMAG00000005217.1"/>
</dbReference>
<dbReference type="Pfam" id="PF00168">
    <property type="entry name" value="C2"/>
    <property type="match status" value="1"/>
</dbReference>
<dbReference type="SMART" id="SM00239">
    <property type="entry name" value="C2"/>
    <property type="match status" value="1"/>
</dbReference>
<dbReference type="InterPro" id="IPR003892">
    <property type="entry name" value="CUE"/>
</dbReference>
<keyword evidence="5" id="KW-0395">Inflammatory response</keyword>
<keyword evidence="4" id="KW-0072">Autophagy</keyword>
<dbReference type="FunFam" id="2.60.40.150:FF:000055">
    <property type="entry name" value="Toll-interacting protein-like Protein"/>
    <property type="match status" value="1"/>
</dbReference>
<protein>
    <submittedName>
        <fullName evidence="8">Toll interacting protein</fullName>
    </submittedName>
</protein>
<dbReference type="STRING" id="7757.ENSPMAP00000005759"/>
<dbReference type="GeneTree" id="ENSGT00390000013104"/>
<dbReference type="GO" id="GO:0031624">
    <property type="term" value="F:ubiquitin conjugating enzyme binding"/>
    <property type="evidence" value="ECO:0007669"/>
    <property type="project" value="TreeGrafter"/>
</dbReference>
<dbReference type="SUPFAM" id="SSF49562">
    <property type="entry name" value="C2 domain (Calcium/lipid-binding domain, CaLB)"/>
    <property type="match status" value="1"/>
</dbReference>
<feature type="domain" description="C2" evidence="6">
    <location>
        <begin position="25"/>
        <end position="145"/>
    </location>
</feature>
<dbReference type="PANTHER" id="PTHR16461:SF5">
    <property type="entry name" value="TOLL-INTERACTING PROTEIN"/>
    <property type="match status" value="1"/>
</dbReference>
<dbReference type="GO" id="GO:0045087">
    <property type="term" value="P:innate immune response"/>
    <property type="evidence" value="ECO:0007669"/>
    <property type="project" value="UniProtKB-KW"/>
</dbReference>
<evidence type="ECO:0000256" key="4">
    <source>
        <dbReference type="ARBA" id="ARBA00023006"/>
    </source>
</evidence>
<dbReference type="HOGENOM" id="CLU_067725_0_0_1"/>
<reference evidence="8" key="2">
    <citation type="submission" date="2025-09" db="UniProtKB">
        <authorList>
            <consortium name="Ensembl"/>
        </authorList>
    </citation>
    <scope>IDENTIFICATION</scope>
</reference>
<name>S4RKM6_PETMA</name>
<dbReference type="AlphaFoldDB" id="S4RKM6"/>
<dbReference type="PROSITE" id="PS50004">
    <property type="entry name" value="C2"/>
    <property type="match status" value="1"/>
</dbReference>
<dbReference type="CDD" id="cd04016">
    <property type="entry name" value="C2_Tollip"/>
    <property type="match status" value="1"/>
</dbReference>
<dbReference type="Gene3D" id="1.10.8.10">
    <property type="entry name" value="DNA helicase RuvA subunit, C-terminal domain"/>
    <property type="match status" value="1"/>
</dbReference>
<dbReference type="GO" id="GO:0030178">
    <property type="term" value="P:negative regulation of Wnt signaling pathway"/>
    <property type="evidence" value="ECO:0007669"/>
    <property type="project" value="Ensembl"/>
</dbReference>
<feature type="domain" description="CUE" evidence="7">
    <location>
        <begin position="226"/>
        <end position="269"/>
    </location>
</feature>
<dbReference type="PANTHER" id="PTHR16461">
    <property type="entry name" value="TOLL-INTERACTING PROTEIN"/>
    <property type="match status" value="1"/>
</dbReference>
<dbReference type="OMA" id="IYIQIFD"/>
<evidence type="ECO:0000313" key="8">
    <source>
        <dbReference type="Ensembl" id="ENSPMAP00000005759.1"/>
    </source>
</evidence>
<keyword evidence="3" id="KW-0391">Immunity</keyword>
<dbReference type="InterPro" id="IPR009060">
    <property type="entry name" value="UBA-like_sf"/>
</dbReference>
<evidence type="ECO:0000256" key="1">
    <source>
        <dbReference type="ARBA" id="ARBA00009278"/>
    </source>
</evidence>
<sequence length="269" mass="29730">IDDTFSTTTGDVYLGELPHDFLRISPTAEQQAARPNELARPMLPLGRLSITVMQARLVKNYGVTRMDPYCRIRAGYAVCETPTAQNGAKNPRWNKTIHCNIPPGVDFFYLEIFDERAFSTDDRIAWAHIPIAEHVKRGETADEWFLLSGRQGEDKEGTINLLLQYTTSFRSPLRDAWMVQPQPQETLQAYYQSAGYIPVAVGEVVVVPGGDAAAQPPSAPPRTAPAPDTEVQALREVFPGLEPELVRSVLEAQGGNREAAINALLQISN</sequence>
<dbReference type="GO" id="GO:0005737">
    <property type="term" value="C:cytoplasm"/>
    <property type="evidence" value="ECO:0007669"/>
    <property type="project" value="TreeGrafter"/>
</dbReference>
<proteinExistence type="inferred from homology"/>
<comment type="similarity">
    <text evidence="1">Belongs to the tollip family.</text>
</comment>
<accession>S4RKM6</accession>
<dbReference type="GO" id="GO:0006954">
    <property type="term" value="P:inflammatory response"/>
    <property type="evidence" value="ECO:0007669"/>
    <property type="project" value="UniProtKB-KW"/>
</dbReference>
<dbReference type="InterPro" id="IPR037301">
    <property type="entry name" value="Tollip_C2"/>
</dbReference>
<dbReference type="GO" id="GO:0006511">
    <property type="term" value="P:ubiquitin-dependent protein catabolic process"/>
    <property type="evidence" value="ECO:0007669"/>
    <property type="project" value="TreeGrafter"/>
</dbReference>
<reference evidence="8" key="1">
    <citation type="submission" date="2025-08" db="UniProtKB">
        <authorList>
            <consortium name="Ensembl"/>
        </authorList>
    </citation>
    <scope>IDENTIFICATION</scope>
</reference>
<evidence type="ECO:0000256" key="2">
    <source>
        <dbReference type="ARBA" id="ARBA00022588"/>
    </source>
</evidence>
<evidence type="ECO:0000259" key="7">
    <source>
        <dbReference type="PROSITE" id="PS51140"/>
    </source>
</evidence>
<dbReference type="SUPFAM" id="SSF46934">
    <property type="entry name" value="UBA-like"/>
    <property type="match status" value="1"/>
</dbReference>
<evidence type="ECO:0000259" key="6">
    <source>
        <dbReference type="PROSITE" id="PS50004"/>
    </source>
</evidence>
<evidence type="ECO:0000256" key="5">
    <source>
        <dbReference type="ARBA" id="ARBA00023198"/>
    </source>
</evidence>
<organism evidence="8">
    <name type="scientific">Petromyzon marinus</name>
    <name type="common">Sea lamprey</name>
    <dbReference type="NCBI Taxonomy" id="7757"/>
    <lineage>
        <taxon>Eukaryota</taxon>
        <taxon>Metazoa</taxon>
        <taxon>Chordata</taxon>
        <taxon>Craniata</taxon>
        <taxon>Vertebrata</taxon>
        <taxon>Cyclostomata</taxon>
        <taxon>Hyperoartia</taxon>
        <taxon>Petromyzontiformes</taxon>
        <taxon>Petromyzontidae</taxon>
        <taxon>Petromyzon</taxon>
    </lineage>
</organism>
<dbReference type="GO" id="GO:0043130">
    <property type="term" value="F:ubiquitin binding"/>
    <property type="evidence" value="ECO:0007669"/>
    <property type="project" value="InterPro"/>
</dbReference>
<evidence type="ECO:0000256" key="3">
    <source>
        <dbReference type="ARBA" id="ARBA00022859"/>
    </source>
</evidence>
<dbReference type="InterPro" id="IPR035892">
    <property type="entry name" value="C2_domain_sf"/>
</dbReference>
<dbReference type="PROSITE" id="PS51140">
    <property type="entry name" value="CUE"/>
    <property type="match status" value="1"/>
</dbReference>
<dbReference type="InterPro" id="IPR000008">
    <property type="entry name" value="C2_dom"/>
</dbReference>
<dbReference type="Pfam" id="PF02845">
    <property type="entry name" value="CUE"/>
    <property type="match status" value="1"/>
</dbReference>
<dbReference type="GO" id="GO:0006914">
    <property type="term" value="P:autophagy"/>
    <property type="evidence" value="ECO:0007669"/>
    <property type="project" value="UniProtKB-KW"/>
</dbReference>
<dbReference type="SMART" id="SM00546">
    <property type="entry name" value="CUE"/>
    <property type="match status" value="1"/>
</dbReference>